<feature type="domain" description="NADPH-dependent FMN reductase-like" evidence="3">
    <location>
        <begin position="1"/>
        <end position="158"/>
    </location>
</feature>
<dbReference type="GO" id="GO:0016491">
    <property type="term" value="F:oxidoreductase activity"/>
    <property type="evidence" value="ECO:0007669"/>
    <property type="project" value="InterPro"/>
</dbReference>
<evidence type="ECO:0000313" key="4">
    <source>
        <dbReference type="EMBL" id="MBC8207827.1"/>
    </source>
</evidence>
<keyword evidence="1" id="KW-0285">Flavoprotein</keyword>
<evidence type="ECO:0000313" key="5">
    <source>
        <dbReference type="Proteomes" id="UP000599024"/>
    </source>
</evidence>
<dbReference type="PANTHER" id="PTHR43278">
    <property type="entry name" value="NAD(P)H-DEPENDENT FMN-CONTAINING OXIDOREDUCTASE YWQN-RELATED"/>
    <property type="match status" value="1"/>
</dbReference>
<dbReference type="AlphaFoldDB" id="A0A8J6N6Z7"/>
<comment type="caution">
    <text evidence="4">The sequence shown here is derived from an EMBL/GenBank/DDBJ whole genome shotgun (WGS) entry which is preliminary data.</text>
</comment>
<gene>
    <name evidence="4" type="ORF">H8E79_01490</name>
</gene>
<reference evidence="4 5" key="1">
    <citation type="submission" date="2020-08" db="EMBL/GenBank/DDBJ databases">
        <title>Bridging the membrane lipid divide: bacteria of the FCB group superphylum have the potential to synthesize archaeal ether lipids.</title>
        <authorList>
            <person name="Villanueva L."/>
            <person name="Von Meijenfeldt F.A.B."/>
            <person name="Westbye A.B."/>
            <person name="Yadav S."/>
            <person name="Hopmans E.C."/>
            <person name="Dutilh B.E."/>
            <person name="Sinninghe Damste J.S."/>
        </authorList>
    </citation>
    <scope>NUCLEOTIDE SEQUENCE [LARGE SCALE GENOMIC DNA]</scope>
    <source>
        <strain evidence="4">NIOZ-UU81</strain>
    </source>
</reference>
<dbReference type="Pfam" id="PF03358">
    <property type="entry name" value="FMN_red"/>
    <property type="match status" value="1"/>
</dbReference>
<dbReference type="InterPro" id="IPR051796">
    <property type="entry name" value="ISF_SsuE-like"/>
</dbReference>
<dbReference type="Proteomes" id="UP000599024">
    <property type="component" value="Unassembled WGS sequence"/>
</dbReference>
<sequence>MKVVAFSGSARKDGNTALLLKTALAELEAAGVETELVQLAGKKIHGCIACYKCFEKKDGRCAVDDDCINECVEKMKEADGILLGSPTYFADISAQTKALIDRCGMVSRANGDLFKRKAGAGVVAVRRAGAMRVFDSINNFFLIGQMIVVGSSYWNIGIGREKEEVASDEEGMKTMRVLGENMAWVLERIRS</sequence>
<dbReference type="PANTHER" id="PTHR43278:SF4">
    <property type="entry name" value="NAD(P)H-DEPENDENT FMN-CONTAINING OXIDOREDUCTASE YWQN-RELATED"/>
    <property type="match status" value="1"/>
</dbReference>
<evidence type="ECO:0000256" key="2">
    <source>
        <dbReference type="ARBA" id="ARBA00022643"/>
    </source>
</evidence>
<dbReference type="SUPFAM" id="SSF52218">
    <property type="entry name" value="Flavoproteins"/>
    <property type="match status" value="1"/>
</dbReference>
<name>A0A8J6N6Z7_9BACT</name>
<dbReference type="InterPro" id="IPR005025">
    <property type="entry name" value="FMN_Rdtase-like_dom"/>
</dbReference>
<evidence type="ECO:0000259" key="3">
    <source>
        <dbReference type="Pfam" id="PF03358"/>
    </source>
</evidence>
<keyword evidence="2" id="KW-0288">FMN</keyword>
<dbReference type="EMBL" id="JACNLK010000017">
    <property type="protein sequence ID" value="MBC8207827.1"/>
    <property type="molecule type" value="Genomic_DNA"/>
</dbReference>
<organism evidence="4 5">
    <name type="scientific">Candidatus Desulfatifera sulfidica</name>
    <dbReference type="NCBI Taxonomy" id="2841691"/>
    <lineage>
        <taxon>Bacteria</taxon>
        <taxon>Pseudomonadati</taxon>
        <taxon>Thermodesulfobacteriota</taxon>
        <taxon>Desulfobulbia</taxon>
        <taxon>Desulfobulbales</taxon>
        <taxon>Desulfobulbaceae</taxon>
        <taxon>Candidatus Desulfatifera</taxon>
    </lineage>
</organism>
<proteinExistence type="predicted"/>
<dbReference type="InterPro" id="IPR029039">
    <property type="entry name" value="Flavoprotein-like_sf"/>
</dbReference>
<evidence type="ECO:0000256" key="1">
    <source>
        <dbReference type="ARBA" id="ARBA00022630"/>
    </source>
</evidence>
<dbReference type="Gene3D" id="3.40.50.360">
    <property type="match status" value="1"/>
</dbReference>
<protein>
    <submittedName>
        <fullName evidence="4">Flavodoxin family protein</fullName>
    </submittedName>
</protein>
<accession>A0A8J6N6Z7</accession>